<protein>
    <recommendedName>
        <fullName evidence="3">DUF4283 domain-containing protein</fullName>
    </recommendedName>
</protein>
<sequence length="79" mass="9466">MKRLKVTVPHFDNSSLIEAYSKTLIRWCMNPHMQDMKALLYMLPRIWKVEDRVARADLGLGRFLFDFHPEEDIMQVLKM</sequence>
<keyword evidence="2" id="KW-1185">Reference proteome</keyword>
<gene>
    <name evidence="1" type="ORF">EUTSA_v10005429mg</name>
</gene>
<dbReference type="EMBL" id="KI517748">
    <property type="protein sequence ID" value="ESQ33255.1"/>
    <property type="molecule type" value="Genomic_DNA"/>
</dbReference>
<accession>V4K6P8</accession>
<evidence type="ECO:0000313" key="2">
    <source>
        <dbReference type="Proteomes" id="UP000030689"/>
    </source>
</evidence>
<dbReference type="AlphaFoldDB" id="V4K6P8"/>
<organism evidence="1 2">
    <name type="scientific">Eutrema salsugineum</name>
    <name type="common">Saltwater cress</name>
    <name type="synonym">Sisymbrium salsugineum</name>
    <dbReference type="NCBI Taxonomy" id="72664"/>
    <lineage>
        <taxon>Eukaryota</taxon>
        <taxon>Viridiplantae</taxon>
        <taxon>Streptophyta</taxon>
        <taxon>Embryophyta</taxon>
        <taxon>Tracheophyta</taxon>
        <taxon>Spermatophyta</taxon>
        <taxon>Magnoliopsida</taxon>
        <taxon>eudicotyledons</taxon>
        <taxon>Gunneridae</taxon>
        <taxon>Pentapetalae</taxon>
        <taxon>rosids</taxon>
        <taxon>malvids</taxon>
        <taxon>Brassicales</taxon>
        <taxon>Brassicaceae</taxon>
        <taxon>Eutremeae</taxon>
        <taxon>Eutrema</taxon>
    </lineage>
</organism>
<proteinExistence type="predicted"/>
<evidence type="ECO:0000313" key="1">
    <source>
        <dbReference type="EMBL" id="ESQ33255.1"/>
    </source>
</evidence>
<name>V4K6P8_EUTSA</name>
<dbReference type="Gramene" id="ESQ33255">
    <property type="protein sequence ID" value="ESQ33255"/>
    <property type="gene ID" value="EUTSA_v10005429mg"/>
</dbReference>
<dbReference type="eggNOG" id="KOG1075">
    <property type="taxonomic scope" value="Eukaryota"/>
</dbReference>
<reference evidence="1 2" key="1">
    <citation type="journal article" date="2013" name="Front. Plant Sci.">
        <title>The Reference Genome of the Halophytic Plant Eutrema salsugineum.</title>
        <authorList>
            <person name="Yang R."/>
            <person name="Jarvis D.E."/>
            <person name="Chen H."/>
            <person name="Beilstein M.A."/>
            <person name="Grimwood J."/>
            <person name="Jenkins J."/>
            <person name="Shu S."/>
            <person name="Prochnik S."/>
            <person name="Xin M."/>
            <person name="Ma C."/>
            <person name="Schmutz J."/>
            <person name="Wing R.A."/>
            <person name="Mitchell-Olds T."/>
            <person name="Schumaker K.S."/>
            <person name="Wang X."/>
        </authorList>
    </citation>
    <scope>NUCLEOTIDE SEQUENCE [LARGE SCALE GENOMIC DNA]</scope>
</reference>
<dbReference type="Proteomes" id="UP000030689">
    <property type="component" value="Unassembled WGS sequence"/>
</dbReference>
<dbReference type="STRING" id="72664.V4K6P8"/>
<evidence type="ECO:0008006" key="3">
    <source>
        <dbReference type="Google" id="ProtNLM"/>
    </source>
</evidence>
<dbReference type="KEGG" id="eus:EUTSA_v10005429mg"/>